<dbReference type="Gene3D" id="1.10.238.10">
    <property type="entry name" value="EF-hand"/>
    <property type="match status" value="1"/>
</dbReference>
<feature type="compositionally biased region" description="Polar residues" evidence="1">
    <location>
        <begin position="1"/>
        <end position="25"/>
    </location>
</feature>
<feature type="region of interest" description="Disordered" evidence="1">
    <location>
        <begin position="522"/>
        <end position="560"/>
    </location>
</feature>
<evidence type="ECO:0000313" key="4">
    <source>
        <dbReference type="Proteomes" id="UP000284706"/>
    </source>
</evidence>
<gene>
    <name evidence="3" type="ORF">CVT26_015096</name>
</gene>
<feature type="compositionally biased region" description="Low complexity" evidence="1">
    <location>
        <begin position="522"/>
        <end position="542"/>
    </location>
</feature>
<reference evidence="3 4" key="1">
    <citation type="journal article" date="2018" name="Evol. Lett.">
        <title>Horizontal gene cluster transfer increased hallucinogenic mushroom diversity.</title>
        <authorList>
            <person name="Reynolds H.T."/>
            <person name="Vijayakumar V."/>
            <person name="Gluck-Thaler E."/>
            <person name="Korotkin H.B."/>
            <person name="Matheny P.B."/>
            <person name="Slot J.C."/>
        </authorList>
    </citation>
    <scope>NUCLEOTIDE SEQUENCE [LARGE SCALE GENOMIC DNA]</scope>
    <source>
        <strain evidence="3 4">SRW20</strain>
    </source>
</reference>
<feature type="compositionally biased region" description="Low complexity" evidence="1">
    <location>
        <begin position="342"/>
        <end position="363"/>
    </location>
</feature>
<proteinExistence type="predicted"/>
<sequence length="560" mass="60293">MPSTSIQARINAFESLSNNPPNGNDNHSDVFDSVPVFAKSPPSPSPSPPNLGRKTSLIDLKDWVVDDGPRLIDNTKTPTQQAFSNGRGTNHGVETGPLINLEAASPKPKPKPKPANLSTSLNKKPPPQLPARRSSYTSLKSLPSSSSTPSVDSLTVEHAHRYPPLSVDLSARSNASGSHAPSSSISSFHSVSLSSDTDPSTPGSVANFIATFPVDKDAAFPRRDTDSISLTESYEEVSTSSLASPATERLINLDWEKAKANRKPPPPKLPQRPSSIKSPDLRNTPPPSHPVSRATSASGSNPTSPIIRPSSSSTTLSSAFHNPPYTPRRSAPPPPSSRASDRSSIQSTTTTHSFSSSSNSHQSRNANPSLLSVKVRRPTPIPPAARKRYEAVFNANILQRRKAQKLKQEEKPALLSPVEARGRRAVGWRGLSVDLVTGDDMTATNGKEKEDDIDDKVGNDERLEGSIVRLIWKRSGLESSTLAEIWNECDLTGQGALGIEGFVKGMWRIDEELRRAQTQALKSAKSLSSLSSAYRSSGSLGRKASVPKLPPRPKSRDILR</sequence>
<feature type="compositionally biased region" description="Polar residues" evidence="1">
    <location>
        <begin position="74"/>
        <end position="88"/>
    </location>
</feature>
<evidence type="ECO:0000256" key="1">
    <source>
        <dbReference type="SAM" id="MobiDB-lite"/>
    </source>
</evidence>
<dbReference type="Pfam" id="PF12763">
    <property type="entry name" value="EH"/>
    <property type="match status" value="1"/>
</dbReference>
<dbReference type="STRING" id="231916.A0A409YEP1"/>
<evidence type="ECO:0000313" key="3">
    <source>
        <dbReference type="EMBL" id="PPR01473.1"/>
    </source>
</evidence>
<dbReference type="InterPro" id="IPR000261">
    <property type="entry name" value="EH_dom"/>
</dbReference>
<keyword evidence="4" id="KW-1185">Reference proteome</keyword>
<comment type="caution">
    <text evidence="3">The sequence shown here is derived from an EMBL/GenBank/DDBJ whole genome shotgun (WGS) entry which is preliminary data.</text>
</comment>
<feature type="compositionally biased region" description="Low complexity" evidence="1">
    <location>
        <begin position="134"/>
        <end position="154"/>
    </location>
</feature>
<dbReference type="InterPro" id="IPR011992">
    <property type="entry name" value="EF-hand-dom_pair"/>
</dbReference>
<feature type="compositionally biased region" description="Low complexity" evidence="1">
    <location>
        <begin position="300"/>
        <end position="318"/>
    </location>
</feature>
<dbReference type="SUPFAM" id="SSF47473">
    <property type="entry name" value="EF-hand"/>
    <property type="match status" value="1"/>
</dbReference>
<feature type="compositionally biased region" description="Pro residues" evidence="1">
    <location>
        <begin position="324"/>
        <end position="336"/>
    </location>
</feature>
<feature type="region of interest" description="Disordered" evidence="1">
    <location>
        <begin position="256"/>
        <end position="382"/>
    </location>
</feature>
<feature type="compositionally biased region" description="Low complexity" evidence="1">
    <location>
        <begin position="173"/>
        <end position="195"/>
    </location>
</feature>
<dbReference type="AlphaFoldDB" id="A0A409YEP1"/>
<protein>
    <recommendedName>
        <fullName evidence="2">EH domain-containing protein</fullName>
    </recommendedName>
</protein>
<feature type="region of interest" description="Disordered" evidence="1">
    <location>
        <begin position="170"/>
        <end position="201"/>
    </location>
</feature>
<feature type="region of interest" description="Disordered" evidence="1">
    <location>
        <begin position="1"/>
        <end position="55"/>
    </location>
</feature>
<organism evidence="3 4">
    <name type="scientific">Gymnopilus dilepis</name>
    <dbReference type="NCBI Taxonomy" id="231916"/>
    <lineage>
        <taxon>Eukaryota</taxon>
        <taxon>Fungi</taxon>
        <taxon>Dikarya</taxon>
        <taxon>Basidiomycota</taxon>
        <taxon>Agaricomycotina</taxon>
        <taxon>Agaricomycetes</taxon>
        <taxon>Agaricomycetidae</taxon>
        <taxon>Agaricales</taxon>
        <taxon>Agaricineae</taxon>
        <taxon>Hymenogastraceae</taxon>
        <taxon>Gymnopilus</taxon>
    </lineage>
</organism>
<accession>A0A409YEP1</accession>
<name>A0A409YEP1_9AGAR</name>
<dbReference type="Proteomes" id="UP000284706">
    <property type="component" value="Unassembled WGS sequence"/>
</dbReference>
<evidence type="ECO:0000259" key="2">
    <source>
        <dbReference type="Pfam" id="PF12763"/>
    </source>
</evidence>
<dbReference type="EMBL" id="NHYE01000937">
    <property type="protein sequence ID" value="PPR01473.1"/>
    <property type="molecule type" value="Genomic_DNA"/>
</dbReference>
<feature type="domain" description="EH" evidence="2">
    <location>
        <begin position="460"/>
        <end position="522"/>
    </location>
</feature>
<dbReference type="OrthoDB" id="10045710at2759"/>
<feature type="region of interest" description="Disordered" evidence="1">
    <location>
        <begin position="68"/>
        <end position="157"/>
    </location>
</feature>
<dbReference type="InParanoid" id="A0A409YEP1"/>